<organism evidence="5 6">
    <name type="scientific">Planctobacterium marinum</name>
    <dbReference type="NCBI Taxonomy" id="1631968"/>
    <lineage>
        <taxon>Bacteria</taxon>
        <taxon>Pseudomonadati</taxon>
        <taxon>Pseudomonadota</taxon>
        <taxon>Gammaproteobacteria</taxon>
        <taxon>Alteromonadales</taxon>
        <taxon>Alteromonadaceae</taxon>
        <taxon>Planctobacterium</taxon>
    </lineage>
</organism>
<protein>
    <submittedName>
        <fullName evidence="5">AsnC family transcriptional regulator</fullName>
    </submittedName>
</protein>
<dbReference type="EMBL" id="AP027272">
    <property type="protein sequence ID" value="BDX05996.1"/>
    <property type="molecule type" value="Genomic_DNA"/>
</dbReference>
<reference evidence="5" key="1">
    <citation type="submission" date="2023-01" db="EMBL/GenBank/DDBJ databases">
        <title>Complete genome sequence of Planctobacterium marinum strain Dej080120_11.</title>
        <authorList>
            <person name="Ueki S."/>
            <person name="Maruyama F."/>
        </authorList>
    </citation>
    <scope>NUCLEOTIDE SEQUENCE</scope>
    <source>
        <strain evidence="5">Dej080120_11</strain>
    </source>
</reference>
<evidence type="ECO:0000313" key="5">
    <source>
        <dbReference type="EMBL" id="BDX05996.1"/>
    </source>
</evidence>
<dbReference type="InterPro" id="IPR019888">
    <property type="entry name" value="Tscrpt_reg_AsnC-like"/>
</dbReference>
<keyword evidence="2" id="KW-0238">DNA-binding</keyword>
<accession>A0AA48HJQ6</accession>
<dbReference type="SMART" id="SM00344">
    <property type="entry name" value="HTH_ASNC"/>
    <property type="match status" value="1"/>
</dbReference>
<feature type="domain" description="HTH asnC-type" evidence="4">
    <location>
        <begin position="8"/>
        <end position="82"/>
    </location>
</feature>
<evidence type="ECO:0000256" key="2">
    <source>
        <dbReference type="ARBA" id="ARBA00023125"/>
    </source>
</evidence>
<dbReference type="Proteomes" id="UP001333710">
    <property type="component" value="Chromosome"/>
</dbReference>
<gene>
    <name evidence="5" type="ORF">MACH26_15170</name>
</gene>
<keyword evidence="1" id="KW-0805">Transcription regulation</keyword>
<dbReference type="InterPro" id="IPR036388">
    <property type="entry name" value="WH-like_DNA-bd_sf"/>
</dbReference>
<dbReference type="InterPro" id="IPR011008">
    <property type="entry name" value="Dimeric_a/b-barrel"/>
</dbReference>
<dbReference type="KEGG" id="pmaw:MACH26_15170"/>
<dbReference type="Gene3D" id="1.10.10.10">
    <property type="entry name" value="Winged helix-like DNA-binding domain superfamily/Winged helix DNA-binding domain"/>
    <property type="match status" value="1"/>
</dbReference>
<dbReference type="PROSITE" id="PS50956">
    <property type="entry name" value="HTH_ASNC_2"/>
    <property type="match status" value="1"/>
</dbReference>
<name>A0AA48HJQ6_9ALTE</name>
<proteinExistence type="predicted"/>
<dbReference type="AlphaFoldDB" id="A0AA48HJQ6"/>
<dbReference type="RefSeq" id="WP_338292022.1">
    <property type="nucleotide sequence ID" value="NZ_AP027272.1"/>
</dbReference>
<dbReference type="PANTHER" id="PTHR30154:SF34">
    <property type="entry name" value="TRANSCRIPTIONAL REGULATOR AZLB"/>
    <property type="match status" value="1"/>
</dbReference>
<evidence type="ECO:0000256" key="3">
    <source>
        <dbReference type="ARBA" id="ARBA00023163"/>
    </source>
</evidence>
<dbReference type="Pfam" id="PF01037">
    <property type="entry name" value="AsnC_trans_reg"/>
    <property type="match status" value="1"/>
</dbReference>
<dbReference type="InterPro" id="IPR000485">
    <property type="entry name" value="AsnC-type_HTH_dom"/>
</dbReference>
<evidence type="ECO:0000259" key="4">
    <source>
        <dbReference type="PROSITE" id="PS50956"/>
    </source>
</evidence>
<sequence>MSEYRQNLDQLDQALIAQLRVDGRASVAKLSDILGVSRGTVQNRLDKLLESGAVLGFTIRVNSDVDQDLVKAVMMVSVSGRSTTPVVQRLRGIPNVLKIHTTNGAWDLVLDIQASSLAEFDSVLHKVRDISGVLNSETSILLNSL</sequence>
<keyword evidence="3" id="KW-0804">Transcription</keyword>
<dbReference type="SUPFAM" id="SSF54909">
    <property type="entry name" value="Dimeric alpha+beta barrel"/>
    <property type="match status" value="1"/>
</dbReference>
<dbReference type="PANTHER" id="PTHR30154">
    <property type="entry name" value="LEUCINE-RESPONSIVE REGULATORY PROTEIN"/>
    <property type="match status" value="1"/>
</dbReference>
<evidence type="ECO:0000256" key="1">
    <source>
        <dbReference type="ARBA" id="ARBA00023015"/>
    </source>
</evidence>
<dbReference type="PRINTS" id="PR00033">
    <property type="entry name" value="HTHASNC"/>
</dbReference>
<dbReference type="Gene3D" id="3.30.70.920">
    <property type="match status" value="1"/>
</dbReference>
<evidence type="ECO:0000313" key="6">
    <source>
        <dbReference type="Proteomes" id="UP001333710"/>
    </source>
</evidence>
<dbReference type="Pfam" id="PF13404">
    <property type="entry name" value="HTH_AsnC-type"/>
    <property type="match status" value="1"/>
</dbReference>
<dbReference type="GO" id="GO:0005829">
    <property type="term" value="C:cytosol"/>
    <property type="evidence" value="ECO:0007669"/>
    <property type="project" value="TreeGrafter"/>
</dbReference>
<dbReference type="SUPFAM" id="SSF46785">
    <property type="entry name" value="Winged helix' DNA-binding domain"/>
    <property type="match status" value="1"/>
</dbReference>
<dbReference type="InterPro" id="IPR036390">
    <property type="entry name" value="WH_DNA-bd_sf"/>
</dbReference>
<dbReference type="GO" id="GO:0043200">
    <property type="term" value="P:response to amino acid"/>
    <property type="evidence" value="ECO:0007669"/>
    <property type="project" value="TreeGrafter"/>
</dbReference>
<dbReference type="GO" id="GO:0043565">
    <property type="term" value="F:sequence-specific DNA binding"/>
    <property type="evidence" value="ECO:0007669"/>
    <property type="project" value="InterPro"/>
</dbReference>
<keyword evidence="6" id="KW-1185">Reference proteome</keyword>
<dbReference type="InterPro" id="IPR019887">
    <property type="entry name" value="Tscrpt_reg_AsnC/Lrp_C"/>
</dbReference>